<accession>A0ACB8BUI2</accession>
<reference evidence="1" key="1">
    <citation type="journal article" date="2021" name="New Phytol.">
        <title>Evolutionary innovations through gain and loss of genes in the ectomycorrhizal Boletales.</title>
        <authorList>
            <person name="Wu G."/>
            <person name="Miyauchi S."/>
            <person name="Morin E."/>
            <person name="Kuo A."/>
            <person name="Drula E."/>
            <person name="Varga T."/>
            <person name="Kohler A."/>
            <person name="Feng B."/>
            <person name="Cao Y."/>
            <person name="Lipzen A."/>
            <person name="Daum C."/>
            <person name="Hundley H."/>
            <person name="Pangilinan J."/>
            <person name="Johnson J."/>
            <person name="Barry K."/>
            <person name="LaButti K."/>
            <person name="Ng V."/>
            <person name="Ahrendt S."/>
            <person name="Min B."/>
            <person name="Choi I.G."/>
            <person name="Park H."/>
            <person name="Plett J.M."/>
            <person name="Magnuson J."/>
            <person name="Spatafora J.W."/>
            <person name="Nagy L.G."/>
            <person name="Henrissat B."/>
            <person name="Grigoriev I.V."/>
            <person name="Yang Z.L."/>
            <person name="Xu J."/>
            <person name="Martin F.M."/>
        </authorList>
    </citation>
    <scope>NUCLEOTIDE SEQUENCE</scope>
    <source>
        <strain evidence="1">KUC20120723A-06</strain>
    </source>
</reference>
<evidence type="ECO:0000313" key="2">
    <source>
        <dbReference type="Proteomes" id="UP000790709"/>
    </source>
</evidence>
<gene>
    <name evidence="1" type="ORF">BV22DRAFT_1191836</name>
</gene>
<dbReference type="EMBL" id="MU266339">
    <property type="protein sequence ID" value="KAH7929601.1"/>
    <property type="molecule type" value="Genomic_DNA"/>
</dbReference>
<name>A0ACB8BUI2_9AGAM</name>
<comment type="caution">
    <text evidence="1">The sequence shown here is derived from an EMBL/GenBank/DDBJ whole genome shotgun (WGS) entry which is preliminary data.</text>
</comment>
<dbReference type="Proteomes" id="UP000790709">
    <property type="component" value="Unassembled WGS sequence"/>
</dbReference>
<keyword evidence="2" id="KW-1185">Reference proteome</keyword>
<evidence type="ECO:0000313" key="1">
    <source>
        <dbReference type="EMBL" id="KAH7929601.1"/>
    </source>
</evidence>
<proteinExistence type="predicted"/>
<sequence length="277" mass="31911">MRLYFSTDHVRNSTITNGQGQVLYKTVTPFRPFFMKGTSTIWKIVPNSQPIYTGRRRNSSFEVEDDEGDGPQDDDANAVPAGEDVEEADNSSFEGEEVLHIDMQDQFTQLAQIEFRRLQSSRLRWCGANRLGRGEVTTKEFIPARGIARTNRIFTGPDGRSYRWHLGLRVCKLYVESDPKTPIAQYHRYKVGGIESKRTQPGYLEILLPKLAQAAYKPPEGNVVDITDYTDHELESALDGEKINPELLDVFIVTFIYVEKLRREREQAARRDLRWNY</sequence>
<protein>
    <submittedName>
        <fullName evidence="1">Uncharacterized protein</fullName>
    </submittedName>
</protein>
<organism evidence="1 2">
    <name type="scientific">Leucogyrophana mollusca</name>
    <dbReference type="NCBI Taxonomy" id="85980"/>
    <lineage>
        <taxon>Eukaryota</taxon>
        <taxon>Fungi</taxon>
        <taxon>Dikarya</taxon>
        <taxon>Basidiomycota</taxon>
        <taxon>Agaricomycotina</taxon>
        <taxon>Agaricomycetes</taxon>
        <taxon>Agaricomycetidae</taxon>
        <taxon>Boletales</taxon>
        <taxon>Boletales incertae sedis</taxon>
        <taxon>Leucogyrophana</taxon>
    </lineage>
</organism>